<dbReference type="SMART" id="SM00345">
    <property type="entry name" value="HTH_GNTR"/>
    <property type="match status" value="1"/>
</dbReference>
<dbReference type="PRINTS" id="PR00035">
    <property type="entry name" value="HTHGNTR"/>
</dbReference>
<evidence type="ECO:0000256" key="1">
    <source>
        <dbReference type="ARBA" id="ARBA00023015"/>
    </source>
</evidence>
<dbReference type="SUPFAM" id="SSF48008">
    <property type="entry name" value="GntR ligand-binding domain-like"/>
    <property type="match status" value="1"/>
</dbReference>
<keyword evidence="6" id="KW-1185">Reference proteome</keyword>
<sequence length="216" mass="24392">MSDTPRDRLNRLHQVLRERICLLDYPPGTRLSEEALAAEFGTSRTPLRRALARLEDEGLVSSVHGVGTLVTDVDIGEMTRTYEFRRELAGLVGRLTPAPITPDIIAQARHFEQCATQLRHAPDAREFARLNMEFFHFGTSLTENEALRDTSERLYYKTARIWLKSIPRMDLSAEVAIFADEIRDIRAALESGDTMGAALIRQAHISMCFARLHAQA</sequence>
<dbReference type="CDD" id="cd07377">
    <property type="entry name" value="WHTH_GntR"/>
    <property type="match status" value="1"/>
</dbReference>
<keyword evidence="2" id="KW-0238">DNA-binding</keyword>
<protein>
    <submittedName>
        <fullName evidence="5">Transcriptional regulator, GntR family</fullName>
    </submittedName>
</protein>
<dbReference type="PROSITE" id="PS50949">
    <property type="entry name" value="HTH_GNTR"/>
    <property type="match status" value="1"/>
</dbReference>
<evidence type="ECO:0000313" key="5">
    <source>
        <dbReference type="EMBL" id="SMO37786.1"/>
    </source>
</evidence>
<dbReference type="OrthoDB" id="7618373at2"/>
<dbReference type="PANTHER" id="PTHR43537:SF24">
    <property type="entry name" value="GLUCONATE OPERON TRANSCRIPTIONAL REPRESSOR"/>
    <property type="match status" value="1"/>
</dbReference>
<dbReference type="Pfam" id="PF07729">
    <property type="entry name" value="FCD"/>
    <property type="match status" value="1"/>
</dbReference>
<name>A0A521ASM3_9RHOB</name>
<feature type="domain" description="HTH gntR-type" evidence="4">
    <location>
        <begin position="6"/>
        <end position="73"/>
    </location>
</feature>
<dbReference type="RefSeq" id="WP_142491647.1">
    <property type="nucleotide sequence ID" value="NZ_FXTO01000001.1"/>
</dbReference>
<reference evidence="5 6" key="1">
    <citation type="submission" date="2017-05" db="EMBL/GenBank/DDBJ databases">
        <authorList>
            <person name="Varghese N."/>
            <person name="Submissions S."/>
        </authorList>
    </citation>
    <scope>NUCLEOTIDE SEQUENCE [LARGE SCALE GENOMIC DNA]</scope>
    <source>
        <strain evidence="5 6">DSM 29506</strain>
    </source>
</reference>
<dbReference type="InterPro" id="IPR036388">
    <property type="entry name" value="WH-like_DNA-bd_sf"/>
</dbReference>
<dbReference type="InterPro" id="IPR036390">
    <property type="entry name" value="WH_DNA-bd_sf"/>
</dbReference>
<proteinExistence type="predicted"/>
<dbReference type="SUPFAM" id="SSF46785">
    <property type="entry name" value="Winged helix' DNA-binding domain"/>
    <property type="match status" value="1"/>
</dbReference>
<dbReference type="InterPro" id="IPR011711">
    <property type="entry name" value="GntR_C"/>
</dbReference>
<dbReference type="Gene3D" id="1.20.120.530">
    <property type="entry name" value="GntR ligand-binding domain-like"/>
    <property type="match status" value="1"/>
</dbReference>
<keyword evidence="3" id="KW-0804">Transcription</keyword>
<dbReference type="PANTHER" id="PTHR43537">
    <property type="entry name" value="TRANSCRIPTIONAL REGULATOR, GNTR FAMILY"/>
    <property type="match status" value="1"/>
</dbReference>
<dbReference type="GO" id="GO:0003700">
    <property type="term" value="F:DNA-binding transcription factor activity"/>
    <property type="evidence" value="ECO:0007669"/>
    <property type="project" value="InterPro"/>
</dbReference>
<dbReference type="InterPro" id="IPR008920">
    <property type="entry name" value="TF_FadR/GntR_C"/>
</dbReference>
<dbReference type="GO" id="GO:0003677">
    <property type="term" value="F:DNA binding"/>
    <property type="evidence" value="ECO:0007669"/>
    <property type="project" value="UniProtKB-KW"/>
</dbReference>
<dbReference type="Pfam" id="PF00392">
    <property type="entry name" value="GntR"/>
    <property type="match status" value="1"/>
</dbReference>
<keyword evidence="1" id="KW-0805">Transcription regulation</keyword>
<dbReference type="EMBL" id="FXTO01000001">
    <property type="protein sequence ID" value="SMO37786.1"/>
    <property type="molecule type" value="Genomic_DNA"/>
</dbReference>
<accession>A0A521ASM3</accession>
<evidence type="ECO:0000259" key="4">
    <source>
        <dbReference type="PROSITE" id="PS50949"/>
    </source>
</evidence>
<evidence type="ECO:0000256" key="2">
    <source>
        <dbReference type="ARBA" id="ARBA00023125"/>
    </source>
</evidence>
<organism evidence="5 6">
    <name type="scientific">Thalassovita litoralis</name>
    <dbReference type="NCBI Taxonomy" id="1010611"/>
    <lineage>
        <taxon>Bacteria</taxon>
        <taxon>Pseudomonadati</taxon>
        <taxon>Pseudomonadota</taxon>
        <taxon>Alphaproteobacteria</taxon>
        <taxon>Rhodobacterales</taxon>
        <taxon>Roseobacteraceae</taxon>
        <taxon>Thalassovita</taxon>
    </lineage>
</organism>
<dbReference type="AlphaFoldDB" id="A0A521ASM3"/>
<dbReference type="Proteomes" id="UP000316030">
    <property type="component" value="Unassembled WGS sequence"/>
</dbReference>
<evidence type="ECO:0000313" key="6">
    <source>
        <dbReference type="Proteomes" id="UP000316030"/>
    </source>
</evidence>
<dbReference type="InterPro" id="IPR000524">
    <property type="entry name" value="Tscrpt_reg_HTH_GntR"/>
</dbReference>
<gene>
    <name evidence="5" type="ORF">SAMN06265173_101346</name>
</gene>
<dbReference type="Gene3D" id="1.10.10.10">
    <property type="entry name" value="Winged helix-like DNA-binding domain superfamily/Winged helix DNA-binding domain"/>
    <property type="match status" value="1"/>
</dbReference>
<evidence type="ECO:0000256" key="3">
    <source>
        <dbReference type="ARBA" id="ARBA00023163"/>
    </source>
</evidence>